<dbReference type="AlphaFoldDB" id="A0A2Y9C2J9"/>
<evidence type="ECO:0000313" key="1">
    <source>
        <dbReference type="EMBL" id="SSA36213.1"/>
    </source>
</evidence>
<evidence type="ECO:0000313" key="2">
    <source>
        <dbReference type="Proteomes" id="UP000250028"/>
    </source>
</evidence>
<accession>A0A2Y9C2J9</accession>
<organism evidence="1 2">
    <name type="scientific">Branchiibius hedensis</name>
    <dbReference type="NCBI Taxonomy" id="672460"/>
    <lineage>
        <taxon>Bacteria</taxon>
        <taxon>Bacillati</taxon>
        <taxon>Actinomycetota</taxon>
        <taxon>Actinomycetes</taxon>
        <taxon>Micrococcales</taxon>
        <taxon>Dermacoccaceae</taxon>
        <taxon>Branchiibius</taxon>
    </lineage>
</organism>
<reference evidence="2" key="1">
    <citation type="submission" date="2016-10" db="EMBL/GenBank/DDBJ databases">
        <authorList>
            <person name="Varghese N."/>
            <person name="Submissions S."/>
        </authorList>
    </citation>
    <scope>NUCLEOTIDE SEQUENCE [LARGE SCALE GENOMIC DNA]</scope>
    <source>
        <strain evidence="2">DSM 22951</strain>
    </source>
</reference>
<sequence>MPPADMVLLTEYPRLVIHAKHPRGLCEPSHKIGRVKQKTKTKFR</sequence>
<dbReference type="EMBL" id="UESZ01000001">
    <property type="protein sequence ID" value="SSA36213.1"/>
    <property type="molecule type" value="Genomic_DNA"/>
</dbReference>
<proteinExistence type="predicted"/>
<name>A0A2Y9C2J9_9MICO</name>
<dbReference type="Proteomes" id="UP000250028">
    <property type="component" value="Unassembled WGS sequence"/>
</dbReference>
<keyword evidence="2" id="KW-1185">Reference proteome</keyword>
<gene>
    <name evidence="1" type="ORF">SAMN04489750_3598</name>
</gene>
<protein>
    <submittedName>
        <fullName evidence="1">Uncharacterized protein</fullName>
    </submittedName>
</protein>